<dbReference type="PANTHER" id="PTHR11943">
    <property type="entry name" value="GALACTOSE-1-PHOSPHATE URIDYLYLTRANSFERASE"/>
    <property type="match status" value="1"/>
</dbReference>
<feature type="domain" description="Galactose-1-phosphate uridyl transferase C-terminal" evidence="1">
    <location>
        <begin position="3"/>
        <end position="83"/>
    </location>
</feature>
<dbReference type="GO" id="GO:0008270">
    <property type="term" value="F:zinc ion binding"/>
    <property type="evidence" value="ECO:0007669"/>
    <property type="project" value="InterPro"/>
</dbReference>
<dbReference type="GO" id="GO:0005737">
    <property type="term" value="C:cytoplasm"/>
    <property type="evidence" value="ECO:0007669"/>
    <property type="project" value="TreeGrafter"/>
</dbReference>
<dbReference type="PANTHER" id="PTHR11943:SF1">
    <property type="entry name" value="GALACTOSE-1-PHOSPHATE URIDYLYLTRANSFERASE"/>
    <property type="match status" value="1"/>
</dbReference>
<protein>
    <recommendedName>
        <fullName evidence="1">Galactose-1-phosphate uridyl transferase C-terminal domain-containing protein</fullName>
    </recommendedName>
</protein>
<evidence type="ECO:0000313" key="2">
    <source>
        <dbReference type="EMBL" id="GAI35527.1"/>
    </source>
</evidence>
<dbReference type="InterPro" id="IPR001937">
    <property type="entry name" value="GalP_UDPtransf1"/>
</dbReference>
<sequence length="87" mass="10420">SKIIKELVNRYNKLFNFRMPYVMIIHQIPTDGKDYPYYHFHFEFYPPYRTKNKLKYLAGCELGAGTFINDTLPEERAAELRSIILEK</sequence>
<dbReference type="InterPro" id="IPR005850">
    <property type="entry name" value="GalP_Utransf_C"/>
</dbReference>
<reference evidence="2" key="1">
    <citation type="journal article" date="2014" name="Front. Microbiol.">
        <title>High frequency of phylogenetically diverse reductive dehalogenase-homologous genes in deep subseafloor sedimentary metagenomes.</title>
        <authorList>
            <person name="Kawai M."/>
            <person name="Futagami T."/>
            <person name="Toyoda A."/>
            <person name="Takaki Y."/>
            <person name="Nishi S."/>
            <person name="Hori S."/>
            <person name="Arai W."/>
            <person name="Tsubouchi T."/>
            <person name="Morono Y."/>
            <person name="Uchiyama I."/>
            <person name="Ito T."/>
            <person name="Fujiyama A."/>
            <person name="Inagaki F."/>
            <person name="Takami H."/>
        </authorList>
    </citation>
    <scope>NUCLEOTIDE SEQUENCE</scope>
    <source>
        <strain evidence="2">Expedition CK06-06</strain>
    </source>
</reference>
<dbReference type="SUPFAM" id="SSF54197">
    <property type="entry name" value="HIT-like"/>
    <property type="match status" value="1"/>
</dbReference>
<feature type="non-terminal residue" evidence="2">
    <location>
        <position position="1"/>
    </location>
</feature>
<evidence type="ECO:0000259" key="1">
    <source>
        <dbReference type="Pfam" id="PF02744"/>
    </source>
</evidence>
<dbReference type="EMBL" id="BARV01032571">
    <property type="protein sequence ID" value="GAI35527.1"/>
    <property type="molecule type" value="Genomic_DNA"/>
</dbReference>
<comment type="caution">
    <text evidence="2">The sequence shown here is derived from an EMBL/GenBank/DDBJ whole genome shotgun (WGS) entry which is preliminary data.</text>
</comment>
<dbReference type="AlphaFoldDB" id="X1MV33"/>
<dbReference type="Pfam" id="PF02744">
    <property type="entry name" value="GalP_UDP_tr_C"/>
    <property type="match status" value="1"/>
</dbReference>
<name>X1MV33_9ZZZZ</name>
<dbReference type="GO" id="GO:0008108">
    <property type="term" value="F:UDP-glucose:hexose-1-phosphate uridylyltransferase activity"/>
    <property type="evidence" value="ECO:0007669"/>
    <property type="project" value="InterPro"/>
</dbReference>
<proteinExistence type="predicted"/>
<gene>
    <name evidence="2" type="ORF">S06H3_51341</name>
</gene>
<dbReference type="InterPro" id="IPR036265">
    <property type="entry name" value="HIT-like_sf"/>
</dbReference>
<dbReference type="Gene3D" id="3.30.428.10">
    <property type="entry name" value="HIT-like"/>
    <property type="match status" value="1"/>
</dbReference>
<accession>X1MV33</accession>
<organism evidence="2">
    <name type="scientific">marine sediment metagenome</name>
    <dbReference type="NCBI Taxonomy" id="412755"/>
    <lineage>
        <taxon>unclassified sequences</taxon>
        <taxon>metagenomes</taxon>
        <taxon>ecological metagenomes</taxon>
    </lineage>
</organism>
<dbReference type="GO" id="GO:0033499">
    <property type="term" value="P:galactose catabolic process via UDP-galactose, Leloir pathway"/>
    <property type="evidence" value="ECO:0007669"/>
    <property type="project" value="TreeGrafter"/>
</dbReference>